<keyword evidence="7" id="KW-0829">Tyrosine-protein kinase</keyword>
<evidence type="ECO:0000256" key="2">
    <source>
        <dbReference type="ARBA" id="ARBA00011903"/>
    </source>
</evidence>
<dbReference type="NCBIfam" id="TIGR01007">
    <property type="entry name" value="eps_fam"/>
    <property type="match status" value="1"/>
</dbReference>
<feature type="domain" description="AAA" evidence="10">
    <location>
        <begin position="580"/>
        <end position="724"/>
    </location>
</feature>
<dbReference type="PANTHER" id="PTHR32309">
    <property type="entry name" value="TYROSINE-PROTEIN KINASE"/>
    <property type="match status" value="1"/>
</dbReference>
<dbReference type="RefSeq" id="WP_104794501.1">
    <property type="nucleotide sequence ID" value="NZ_PTPZ01000010.1"/>
</dbReference>
<evidence type="ECO:0000256" key="7">
    <source>
        <dbReference type="ARBA" id="ARBA00023137"/>
    </source>
</evidence>
<comment type="catalytic activity">
    <reaction evidence="8">
        <text>L-tyrosyl-[protein] + ATP = O-phospho-L-tyrosyl-[protein] + ADP + H(+)</text>
        <dbReference type="Rhea" id="RHEA:10596"/>
        <dbReference type="Rhea" id="RHEA-COMP:10136"/>
        <dbReference type="Rhea" id="RHEA-COMP:20101"/>
        <dbReference type="ChEBI" id="CHEBI:15378"/>
        <dbReference type="ChEBI" id="CHEBI:30616"/>
        <dbReference type="ChEBI" id="CHEBI:46858"/>
        <dbReference type="ChEBI" id="CHEBI:61978"/>
        <dbReference type="ChEBI" id="CHEBI:456216"/>
        <dbReference type="EC" id="2.7.10.2"/>
    </reaction>
</comment>
<dbReference type="InterPro" id="IPR005702">
    <property type="entry name" value="Wzc-like_C"/>
</dbReference>
<keyword evidence="5 11" id="KW-0418">Kinase</keyword>
<evidence type="ECO:0000256" key="3">
    <source>
        <dbReference type="ARBA" id="ARBA00022679"/>
    </source>
</evidence>
<keyword evidence="9" id="KW-0472">Membrane</keyword>
<comment type="similarity">
    <text evidence="1">Belongs to the CpsD/CapB family.</text>
</comment>
<name>A0A2S7I1Z5_9FLAO</name>
<evidence type="ECO:0000256" key="5">
    <source>
        <dbReference type="ARBA" id="ARBA00022777"/>
    </source>
</evidence>
<dbReference type="Gene3D" id="3.40.50.300">
    <property type="entry name" value="P-loop containing nucleotide triphosphate hydrolases"/>
    <property type="match status" value="1"/>
</dbReference>
<feature type="transmembrane region" description="Helical" evidence="9">
    <location>
        <begin position="492"/>
        <end position="514"/>
    </location>
</feature>
<protein>
    <recommendedName>
        <fullName evidence="2">non-specific protein-tyrosine kinase</fullName>
        <ecNumber evidence="2">2.7.10.2</ecNumber>
    </recommendedName>
</protein>
<reference evidence="11 12" key="1">
    <citation type="submission" date="2018-02" db="EMBL/GenBank/DDBJ databases">
        <title>Draft genome sequence of bacterial isolates from marine environment.</title>
        <authorList>
            <person name="Singh S.K."/>
            <person name="Hill R."/>
            <person name="Major S."/>
            <person name="Cai H."/>
            <person name="Li Y."/>
        </authorList>
    </citation>
    <scope>NUCLEOTIDE SEQUENCE [LARGE SCALE GENOMIC DNA]</scope>
    <source>
        <strain evidence="11 12">IMET F</strain>
    </source>
</reference>
<dbReference type="CDD" id="cd05387">
    <property type="entry name" value="BY-kinase"/>
    <property type="match status" value="1"/>
</dbReference>
<evidence type="ECO:0000256" key="6">
    <source>
        <dbReference type="ARBA" id="ARBA00022840"/>
    </source>
</evidence>
<evidence type="ECO:0000256" key="9">
    <source>
        <dbReference type="SAM" id="Phobius"/>
    </source>
</evidence>
<evidence type="ECO:0000256" key="8">
    <source>
        <dbReference type="ARBA" id="ARBA00051245"/>
    </source>
</evidence>
<dbReference type="InterPro" id="IPR050445">
    <property type="entry name" value="Bact_polysacc_biosynth/exp"/>
</dbReference>
<dbReference type="EMBL" id="PTPZ01000010">
    <property type="protein sequence ID" value="PPZ90594.1"/>
    <property type="molecule type" value="Genomic_DNA"/>
</dbReference>
<keyword evidence="9" id="KW-1133">Transmembrane helix</keyword>
<dbReference type="GO" id="GO:0004715">
    <property type="term" value="F:non-membrane spanning protein tyrosine kinase activity"/>
    <property type="evidence" value="ECO:0007669"/>
    <property type="project" value="UniProtKB-EC"/>
</dbReference>
<dbReference type="InterPro" id="IPR027417">
    <property type="entry name" value="P-loop_NTPase"/>
</dbReference>
<evidence type="ECO:0000256" key="4">
    <source>
        <dbReference type="ARBA" id="ARBA00022741"/>
    </source>
</evidence>
<dbReference type="InterPro" id="IPR025669">
    <property type="entry name" value="AAA_dom"/>
</dbReference>
<dbReference type="AlphaFoldDB" id="A0A2S7I1Z5"/>
<keyword evidence="6" id="KW-0067">ATP-binding</keyword>
<dbReference type="Pfam" id="PF13614">
    <property type="entry name" value="AAA_31"/>
    <property type="match status" value="1"/>
</dbReference>
<dbReference type="EC" id="2.7.10.2" evidence="2"/>
<dbReference type="GO" id="GO:0005524">
    <property type="term" value="F:ATP binding"/>
    <property type="evidence" value="ECO:0007669"/>
    <property type="project" value="UniProtKB-KW"/>
</dbReference>
<sequence>MDYTEERESIQTSNSDLKFLLLRYLRWWPLYIICIIISLSIAWVKLRFTVPEYLTKASLYVKLQAAKKGEIMGIKDFQNMALPTGLVTNEVDNELSVLKSKPLLYNVVKKIGLDVKAIKKGRFKDTELYEDAPFYGSILVINQPRKFKSKEYEIIPQSNNGYKLLDEKKEIIGRFGIPLKTDWGTIVLNRNSKIYFGNPIFLQVTNPKILVDQLEASITLNIPEKKSSIIEISRVGTNPVRSEDIVNELMNQYNSDAIKDKNIEAMATANFIDERLKVITEELGGIENKKENFKESNKIADLQSQAELNLKNISETTKRLLDLSTQLEMVNSVLAITNSSSPEQLLPTNLGMPSALDALIGDYNQMVLTKNRTLRQATPSNPSVIQMNRDIASLKELIRENLKKSQANIQLTIGQTKNQMDQSGEAISKFPLQEKLFRSIERQQNLKESLYLYLLQKREEASIALSANAPKAKIVNPAYTSDSPVSPKRQTYYLIAFSLGLLIPIGILYIIFALDTKIHNRREIRKALPEIPVVGEIPNAGDAENSVVKKNDLTAFAESFRIMLTNAKFIVKPIKGIAPVIMVSSSVKGEGKTTVSTNTALILAQNKKVLLLGADLRNPQLKRFITHGKKGLSDYLVNENENNIEQYIETFEGNPNLDVLSSGTVPPNPTYLLSSDKMVNVFTELKSKYDYIVVDTAPLLLVSDSFHLIQYADLLLYVMRAEYTDRDMLEFTEEVERNKAQGKLAIVLNDVKNRHISYYDNKYGYRYGYNSDDENVNKKIIWKKRMSNFFSKFS</sequence>
<dbReference type="SUPFAM" id="SSF52540">
    <property type="entry name" value="P-loop containing nucleoside triphosphate hydrolases"/>
    <property type="match status" value="1"/>
</dbReference>
<dbReference type="Proteomes" id="UP000238565">
    <property type="component" value="Unassembled WGS sequence"/>
</dbReference>
<evidence type="ECO:0000256" key="1">
    <source>
        <dbReference type="ARBA" id="ARBA00007316"/>
    </source>
</evidence>
<keyword evidence="3" id="KW-0808">Transferase</keyword>
<evidence type="ECO:0000313" key="11">
    <source>
        <dbReference type="EMBL" id="PPZ90594.1"/>
    </source>
</evidence>
<comment type="caution">
    <text evidence="11">The sequence shown here is derived from an EMBL/GenBank/DDBJ whole genome shotgun (WGS) entry which is preliminary data.</text>
</comment>
<dbReference type="PANTHER" id="PTHR32309:SF13">
    <property type="entry name" value="FERRIC ENTEROBACTIN TRANSPORT PROTEIN FEPE"/>
    <property type="match status" value="1"/>
</dbReference>
<accession>A0A2S7I1Z5</accession>
<evidence type="ECO:0000259" key="10">
    <source>
        <dbReference type="Pfam" id="PF13614"/>
    </source>
</evidence>
<gene>
    <name evidence="11" type="ORF">C3729_12735</name>
</gene>
<feature type="transmembrane region" description="Helical" evidence="9">
    <location>
        <begin position="27"/>
        <end position="46"/>
    </location>
</feature>
<proteinExistence type="inferred from homology"/>
<keyword evidence="9" id="KW-0812">Transmembrane</keyword>
<evidence type="ECO:0000313" key="12">
    <source>
        <dbReference type="Proteomes" id="UP000238565"/>
    </source>
</evidence>
<organism evidence="11 12">
    <name type="scientific">Cloacibacterium normanense</name>
    <dbReference type="NCBI Taxonomy" id="237258"/>
    <lineage>
        <taxon>Bacteria</taxon>
        <taxon>Pseudomonadati</taxon>
        <taxon>Bacteroidota</taxon>
        <taxon>Flavobacteriia</taxon>
        <taxon>Flavobacteriales</taxon>
        <taxon>Weeksellaceae</taxon>
    </lineage>
</organism>
<dbReference type="GO" id="GO:0005886">
    <property type="term" value="C:plasma membrane"/>
    <property type="evidence" value="ECO:0007669"/>
    <property type="project" value="TreeGrafter"/>
</dbReference>
<keyword evidence="4" id="KW-0547">Nucleotide-binding</keyword>